<feature type="region of interest" description="Disordered" evidence="1">
    <location>
        <begin position="1"/>
        <end position="52"/>
    </location>
</feature>
<gene>
    <name evidence="2" type="ORF">Z520_08532</name>
</gene>
<dbReference type="VEuPathDB" id="FungiDB:Z520_08532"/>
<dbReference type="Proteomes" id="UP000053411">
    <property type="component" value="Unassembled WGS sequence"/>
</dbReference>
<proteinExistence type="predicted"/>
<dbReference type="Gene3D" id="1.10.10.60">
    <property type="entry name" value="Homeodomain-like"/>
    <property type="match status" value="1"/>
</dbReference>
<dbReference type="OrthoDB" id="5398572at2759"/>
<name>A0A0D2JZ41_9EURO</name>
<evidence type="ECO:0008006" key="4">
    <source>
        <dbReference type="Google" id="ProtNLM"/>
    </source>
</evidence>
<feature type="compositionally biased region" description="Basic and acidic residues" evidence="1">
    <location>
        <begin position="520"/>
        <end position="533"/>
    </location>
</feature>
<feature type="region of interest" description="Disordered" evidence="1">
    <location>
        <begin position="447"/>
        <end position="744"/>
    </location>
</feature>
<dbReference type="CDD" id="cd11660">
    <property type="entry name" value="SANT_TRF"/>
    <property type="match status" value="1"/>
</dbReference>
<feature type="compositionally biased region" description="Basic residues" evidence="1">
    <location>
        <begin position="1"/>
        <end position="11"/>
    </location>
</feature>
<dbReference type="PANTHER" id="PTHR47807">
    <property type="entry name" value="PROTEIN TBF1"/>
    <property type="match status" value="1"/>
</dbReference>
<reference evidence="2 3" key="1">
    <citation type="submission" date="2015-01" db="EMBL/GenBank/DDBJ databases">
        <title>The Genome Sequence of Fonsecaea multimorphosa CBS 102226.</title>
        <authorList>
            <consortium name="The Broad Institute Genomics Platform"/>
            <person name="Cuomo C."/>
            <person name="de Hoog S."/>
            <person name="Gorbushina A."/>
            <person name="Stielow B."/>
            <person name="Teixiera M."/>
            <person name="Abouelleil A."/>
            <person name="Chapman S.B."/>
            <person name="Priest M."/>
            <person name="Young S.K."/>
            <person name="Wortman J."/>
            <person name="Nusbaum C."/>
            <person name="Birren B."/>
        </authorList>
    </citation>
    <scope>NUCLEOTIDE SEQUENCE [LARGE SCALE GENOMIC DNA]</scope>
    <source>
        <strain evidence="2 3">CBS 102226</strain>
    </source>
</reference>
<evidence type="ECO:0000313" key="3">
    <source>
        <dbReference type="Proteomes" id="UP000053411"/>
    </source>
</evidence>
<dbReference type="PANTHER" id="PTHR47807:SF1">
    <property type="entry name" value="PROTEIN TBF1"/>
    <property type="match status" value="1"/>
</dbReference>
<accession>A0A0D2JZ41</accession>
<dbReference type="GO" id="GO:0003691">
    <property type="term" value="F:double-stranded telomeric DNA binding"/>
    <property type="evidence" value="ECO:0007669"/>
    <property type="project" value="TreeGrafter"/>
</dbReference>
<dbReference type="InterPro" id="IPR052833">
    <property type="entry name" value="Telomeric_DNA-bd_trans-reg"/>
</dbReference>
<dbReference type="GO" id="GO:0010833">
    <property type="term" value="P:telomere maintenance via telomere lengthening"/>
    <property type="evidence" value="ECO:0007669"/>
    <property type="project" value="TreeGrafter"/>
</dbReference>
<evidence type="ECO:0000313" key="2">
    <source>
        <dbReference type="EMBL" id="KIX95824.1"/>
    </source>
</evidence>
<feature type="region of interest" description="Disordered" evidence="1">
    <location>
        <begin position="847"/>
        <end position="870"/>
    </location>
</feature>
<protein>
    <recommendedName>
        <fullName evidence="4">Myb-like domain-containing protein</fullName>
    </recommendedName>
</protein>
<feature type="compositionally biased region" description="Basic and acidic residues" evidence="1">
    <location>
        <begin position="541"/>
        <end position="554"/>
    </location>
</feature>
<feature type="compositionally biased region" description="Basic and acidic residues" evidence="1">
    <location>
        <begin position="728"/>
        <end position="740"/>
    </location>
</feature>
<dbReference type="EMBL" id="KN848080">
    <property type="protein sequence ID" value="KIX95824.1"/>
    <property type="molecule type" value="Genomic_DNA"/>
</dbReference>
<evidence type="ECO:0000256" key="1">
    <source>
        <dbReference type="SAM" id="MobiDB-lite"/>
    </source>
</evidence>
<organism evidence="2 3">
    <name type="scientific">Fonsecaea multimorphosa CBS 102226</name>
    <dbReference type="NCBI Taxonomy" id="1442371"/>
    <lineage>
        <taxon>Eukaryota</taxon>
        <taxon>Fungi</taxon>
        <taxon>Dikarya</taxon>
        <taxon>Ascomycota</taxon>
        <taxon>Pezizomycotina</taxon>
        <taxon>Eurotiomycetes</taxon>
        <taxon>Chaetothyriomycetidae</taxon>
        <taxon>Chaetothyriales</taxon>
        <taxon>Herpotrichiellaceae</taxon>
        <taxon>Fonsecaea</taxon>
    </lineage>
</organism>
<dbReference type="STRING" id="1442371.A0A0D2JZ41"/>
<keyword evidence="3" id="KW-1185">Reference proteome</keyword>
<feature type="compositionally biased region" description="Low complexity" evidence="1">
    <location>
        <begin position="42"/>
        <end position="52"/>
    </location>
</feature>
<dbReference type="GeneID" id="27714278"/>
<feature type="compositionally biased region" description="Polar residues" evidence="1">
    <location>
        <begin position="666"/>
        <end position="678"/>
    </location>
</feature>
<dbReference type="AlphaFoldDB" id="A0A0D2JZ41"/>
<dbReference type="RefSeq" id="XP_016629947.1">
    <property type="nucleotide sequence ID" value="XM_016779028.1"/>
</dbReference>
<sequence>MTSRPRLRSSSRKNTPLSPPKPTSISVVIDAPPNHNRRRTRSVSQQVAAAQQLSQELEQGLPTVAEERPPSERVESVDSSISVSIEEGSTGSSIESLLDSLDRNAIIDNLVKLRNDSDGIFSMFEGDEKNRAADVCAKLLKLDPLLHRKLSRREEQLLATMEAYGGSPDFINPEIVIRKILDDSGLRKINNGPWRPDGVLYLANLALQMVRVLSRSLEERHTYLELMFNNFPAPFHGLDPFISSPDMLKGTFHCYIEILTQFYIRQVEIKHHEEGFDPDEYLGNVFYDGRYKIKGSSDEATYAKAMSRMSSIKSHFNTEIAPYINIEALRQQFPWSDFAVQVVRWSLARKKELDEVINSRGGIEKLIDTLLAEDFQDEAALANRLSQGPELAGLNKKEQDPVRGDIQAEQVEHANNQSTSLKQKAATGSLSGKAMKANIDRLKALKVQHSTRHSGSKITQVAPNSPEPEHEIPRSPSPFVNETQPGAIDGGDSQTESLPQAAASDEEIVPTQQTNIVLETVRRQNEQSDKENKNQPARKASLLDRQKGAERVEWSEPSDNEDTPRQLPKRRRPQTVEIDAGPDEFETDKRATKRVRASGEIARRQSRTTRPSLPAEEENTTTTSGQDARLSDKSRTVAFANRGQPSRLARAVRSRSPEAVQRALSIESSQPSRSGTRRSPSDRAPLESVPAAQRLPSSSAPTRTHLESFRSSRQPSEAPPLASQIDRVNQEAKARMRMSRELAAPRGSQVRIPYTQDEVERLMEMIALHETSWAMILKEDRKHKDGPMLQRRTQVQLKDKARNLKLDFLKARAPLPPGFEKVGGIGEKKIAELKALGIDYVQAHEDGAQDPVRYTKRRRVADAADSDDEA</sequence>